<dbReference type="Proteomes" id="UP000095751">
    <property type="component" value="Unassembled WGS sequence"/>
</dbReference>
<accession>A0A1E7FCC3</accession>
<keyword evidence="3" id="KW-1185">Reference proteome</keyword>
<keyword evidence="1" id="KW-0472">Membrane</keyword>
<dbReference type="AlphaFoldDB" id="A0A1E7FCC3"/>
<reference evidence="2 3" key="1">
    <citation type="submission" date="2016-09" db="EMBL/GenBank/DDBJ databases">
        <title>Extensive genetic diversity and differential bi-allelic expression allows diatom success in the polar Southern Ocean.</title>
        <authorList>
            <consortium name="DOE Joint Genome Institute"/>
            <person name="Mock T."/>
            <person name="Otillar R.P."/>
            <person name="Strauss J."/>
            <person name="Dupont C."/>
            <person name="Frickenhaus S."/>
            <person name="Maumus F."/>
            <person name="Mcmullan M."/>
            <person name="Sanges R."/>
            <person name="Schmutz J."/>
            <person name="Toseland A."/>
            <person name="Valas R."/>
            <person name="Veluchamy A."/>
            <person name="Ward B.J."/>
            <person name="Allen A."/>
            <person name="Barry K."/>
            <person name="Falciatore A."/>
            <person name="Ferrante M."/>
            <person name="Fortunato A.E."/>
            <person name="Gloeckner G."/>
            <person name="Gruber A."/>
            <person name="Hipkin R."/>
            <person name="Janech M."/>
            <person name="Kroth P."/>
            <person name="Leese F."/>
            <person name="Lindquist E."/>
            <person name="Lyon B.R."/>
            <person name="Martin J."/>
            <person name="Mayer C."/>
            <person name="Parker M."/>
            <person name="Quesneville H."/>
            <person name="Raymond J."/>
            <person name="Uhlig C."/>
            <person name="Valentin K.U."/>
            <person name="Worden A.Z."/>
            <person name="Armbrust E.V."/>
            <person name="Bowler C."/>
            <person name="Green B."/>
            <person name="Moulton V."/>
            <person name="Van Oosterhout C."/>
            <person name="Grigoriev I."/>
        </authorList>
    </citation>
    <scope>NUCLEOTIDE SEQUENCE [LARGE SCALE GENOMIC DNA]</scope>
    <source>
        <strain evidence="2 3">CCMP1102</strain>
    </source>
</reference>
<name>A0A1E7FCC3_9STRA</name>
<evidence type="ECO:0000256" key="1">
    <source>
        <dbReference type="SAM" id="Phobius"/>
    </source>
</evidence>
<keyword evidence="1" id="KW-0812">Transmembrane</keyword>
<organism evidence="2 3">
    <name type="scientific">Fragilariopsis cylindrus CCMP1102</name>
    <dbReference type="NCBI Taxonomy" id="635003"/>
    <lineage>
        <taxon>Eukaryota</taxon>
        <taxon>Sar</taxon>
        <taxon>Stramenopiles</taxon>
        <taxon>Ochrophyta</taxon>
        <taxon>Bacillariophyta</taxon>
        <taxon>Bacillariophyceae</taxon>
        <taxon>Bacillariophycidae</taxon>
        <taxon>Bacillariales</taxon>
        <taxon>Bacillariaceae</taxon>
        <taxon>Fragilariopsis</taxon>
    </lineage>
</organism>
<sequence>MLSDDDSVSQAAQTSDRIRANENVLSVLTLAVTSTAVCLTVLSETANAAITMPKSLTQSFDPASFVPVCGASDSFYRVLQSSAQTIVGRENFIEYGPLIASGLLRVRLELCVVESFFNEAVGPFINQNGLSWVLPLHETVETFLAGTVFAFAMTFILVGSTKLVTVIFTYADFFVGGPLRLVGSFFFDRARGKPVILDVGLGPFKTRVIGPKDIEGVDNKNNKYDYTVDMDSTDVKQLPVVVISGGVKAAGQAIGLVREALDAIDLFVGKSLILWVTAYVGIKFLHFKIFPDFP</sequence>
<keyword evidence="1" id="KW-1133">Transmembrane helix</keyword>
<dbReference type="OrthoDB" id="497914at2759"/>
<proteinExistence type="predicted"/>
<feature type="transmembrane region" description="Helical" evidence="1">
    <location>
        <begin position="142"/>
        <end position="161"/>
    </location>
</feature>
<gene>
    <name evidence="2" type="ORF">FRACYDRAFT_186764</name>
</gene>
<feature type="transmembrane region" description="Helical" evidence="1">
    <location>
        <begin position="24"/>
        <end position="42"/>
    </location>
</feature>
<dbReference type="InParanoid" id="A0A1E7FCC3"/>
<dbReference type="EMBL" id="KV784359">
    <property type="protein sequence ID" value="OEU15463.1"/>
    <property type="molecule type" value="Genomic_DNA"/>
</dbReference>
<evidence type="ECO:0000313" key="3">
    <source>
        <dbReference type="Proteomes" id="UP000095751"/>
    </source>
</evidence>
<dbReference type="KEGG" id="fcy:FRACYDRAFT_186764"/>
<protein>
    <submittedName>
        <fullName evidence="2">Uncharacterized protein</fullName>
    </submittedName>
</protein>
<evidence type="ECO:0000313" key="2">
    <source>
        <dbReference type="EMBL" id="OEU15463.1"/>
    </source>
</evidence>